<dbReference type="EMBL" id="BMAU01021388">
    <property type="protein sequence ID" value="GFY29469.1"/>
    <property type="molecule type" value="Genomic_DNA"/>
</dbReference>
<dbReference type="AlphaFoldDB" id="A0A8X6W789"/>
<protein>
    <submittedName>
        <fullName evidence="2">Uncharacterized protein</fullName>
    </submittedName>
</protein>
<feature type="region of interest" description="Disordered" evidence="1">
    <location>
        <begin position="127"/>
        <end position="146"/>
    </location>
</feature>
<proteinExistence type="predicted"/>
<accession>A0A8X6W789</accession>
<sequence length="161" mass="18350">MCHVMGICMKIVNSIRGRRMFRAQLEENESDYEELLYHADVRWLSWSIFLQRFRDLLQECVPLTNHSSAIQTHQDIPAETVSKNNSVPVTTPSCHVRSTNQDTLYQAGPITSGHIYNLDMGWRNASRSVSQRRPASNDEEERILESVDNCSTGLRAKGPPC</sequence>
<organism evidence="2 3">
    <name type="scientific">Trichonephila clavipes</name>
    <name type="common">Golden silk orbweaver</name>
    <name type="synonym">Nephila clavipes</name>
    <dbReference type="NCBI Taxonomy" id="2585209"/>
    <lineage>
        <taxon>Eukaryota</taxon>
        <taxon>Metazoa</taxon>
        <taxon>Ecdysozoa</taxon>
        <taxon>Arthropoda</taxon>
        <taxon>Chelicerata</taxon>
        <taxon>Arachnida</taxon>
        <taxon>Araneae</taxon>
        <taxon>Araneomorphae</taxon>
        <taxon>Entelegynae</taxon>
        <taxon>Araneoidea</taxon>
        <taxon>Nephilidae</taxon>
        <taxon>Trichonephila</taxon>
    </lineage>
</organism>
<evidence type="ECO:0000313" key="3">
    <source>
        <dbReference type="Proteomes" id="UP000887159"/>
    </source>
</evidence>
<gene>
    <name evidence="2" type="ORF">TNCV_2626401</name>
</gene>
<evidence type="ECO:0000256" key="1">
    <source>
        <dbReference type="SAM" id="MobiDB-lite"/>
    </source>
</evidence>
<reference evidence="2" key="1">
    <citation type="submission" date="2020-08" db="EMBL/GenBank/DDBJ databases">
        <title>Multicomponent nature underlies the extraordinary mechanical properties of spider dragline silk.</title>
        <authorList>
            <person name="Kono N."/>
            <person name="Nakamura H."/>
            <person name="Mori M."/>
            <person name="Yoshida Y."/>
            <person name="Ohtoshi R."/>
            <person name="Malay A.D."/>
            <person name="Moran D.A.P."/>
            <person name="Tomita M."/>
            <person name="Numata K."/>
            <person name="Arakawa K."/>
        </authorList>
    </citation>
    <scope>NUCLEOTIDE SEQUENCE</scope>
</reference>
<dbReference type="Proteomes" id="UP000887159">
    <property type="component" value="Unassembled WGS sequence"/>
</dbReference>
<keyword evidence="3" id="KW-1185">Reference proteome</keyword>
<name>A0A8X6W789_TRICX</name>
<evidence type="ECO:0000313" key="2">
    <source>
        <dbReference type="EMBL" id="GFY29469.1"/>
    </source>
</evidence>
<comment type="caution">
    <text evidence="2">The sequence shown here is derived from an EMBL/GenBank/DDBJ whole genome shotgun (WGS) entry which is preliminary data.</text>
</comment>